<keyword evidence="3" id="KW-1185">Reference proteome</keyword>
<reference evidence="2" key="1">
    <citation type="submission" date="2024-01" db="EMBL/GenBank/DDBJ databases">
        <title>Complete genome sequence of Mycoplasma gateae strain 3700.</title>
        <authorList>
            <person name="Spergser J."/>
        </authorList>
    </citation>
    <scope>NUCLEOTIDE SEQUENCE [LARGE SCALE GENOMIC DNA]</scope>
    <source>
        <strain evidence="2">3700</strain>
    </source>
</reference>
<evidence type="ECO:0000256" key="1">
    <source>
        <dbReference type="PROSITE-ProRule" id="PRU00182"/>
    </source>
</evidence>
<dbReference type="SUPFAM" id="SSF55174">
    <property type="entry name" value="Alpha-L RNA-binding motif"/>
    <property type="match status" value="1"/>
</dbReference>
<dbReference type="Gene3D" id="3.10.290.10">
    <property type="entry name" value="RNA-binding S4 domain"/>
    <property type="match status" value="1"/>
</dbReference>
<dbReference type="Proteomes" id="UP001431935">
    <property type="component" value="Chromosome"/>
</dbReference>
<proteinExistence type="predicted"/>
<dbReference type="Pfam" id="PF13275">
    <property type="entry name" value="S4_2"/>
    <property type="match status" value="1"/>
</dbReference>
<dbReference type="PROSITE" id="PS50889">
    <property type="entry name" value="S4"/>
    <property type="match status" value="1"/>
</dbReference>
<protein>
    <submittedName>
        <fullName evidence="2">RNA-binding S4 domain-containing protein</fullName>
    </submittedName>
</protein>
<keyword evidence="1" id="KW-0694">RNA-binding</keyword>
<accession>A0ABZ2AGZ3</accession>
<dbReference type="InterPro" id="IPR036986">
    <property type="entry name" value="S4_RNA-bd_sf"/>
</dbReference>
<gene>
    <name evidence="2" type="ORF">V2E26_00015</name>
</gene>
<name>A0ABZ2AGZ3_9BACT</name>
<evidence type="ECO:0000313" key="2">
    <source>
        <dbReference type="EMBL" id="WVN21389.1"/>
    </source>
</evidence>
<dbReference type="RefSeq" id="WP_330463427.1">
    <property type="nucleotide sequence ID" value="NZ_CP143578.1"/>
</dbReference>
<dbReference type="EMBL" id="CP143578">
    <property type="protein sequence ID" value="WVN21389.1"/>
    <property type="molecule type" value="Genomic_DNA"/>
</dbReference>
<sequence length="70" mass="8090">MKVEIFGEEIKLSQFLKKVNVCRTGGMAKYFLNVHTVKINDRTPDGRNAKIRIGDTVWIDEQVYFITRAS</sequence>
<organism evidence="2 3">
    <name type="scientific">Metamycoplasma gateae</name>
    <dbReference type="NCBI Taxonomy" id="35769"/>
    <lineage>
        <taxon>Bacteria</taxon>
        <taxon>Bacillati</taxon>
        <taxon>Mycoplasmatota</taxon>
        <taxon>Mycoplasmoidales</taxon>
        <taxon>Metamycoplasmataceae</taxon>
        <taxon>Metamycoplasma</taxon>
    </lineage>
</organism>
<evidence type="ECO:0000313" key="3">
    <source>
        <dbReference type="Proteomes" id="UP001431935"/>
    </source>
</evidence>